<dbReference type="EMBL" id="BMAW01003025">
    <property type="protein sequence ID" value="GFS81572.1"/>
    <property type="molecule type" value="Genomic_DNA"/>
</dbReference>
<dbReference type="Proteomes" id="UP000887013">
    <property type="component" value="Unassembled WGS sequence"/>
</dbReference>
<evidence type="ECO:0000313" key="2">
    <source>
        <dbReference type="Proteomes" id="UP000887013"/>
    </source>
</evidence>
<name>A0A8X6MWD0_NEPPI</name>
<reference evidence="1" key="1">
    <citation type="submission" date="2020-08" db="EMBL/GenBank/DDBJ databases">
        <title>Multicomponent nature underlies the extraordinary mechanical properties of spider dragline silk.</title>
        <authorList>
            <person name="Kono N."/>
            <person name="Nakamura H."/>
            <person name="Mori M."/>
            <person name="Yoshida Y."/>
            <person name="Ohtoshi R."/>
            <person name="Malay A.D."/>
            <person name="Moran D.A.P."/>
            <person name="Tomita M."/>
            <person name="Numata K."/>
            <person name="Arakawa K."/>
        </authorList>
    </citation>
    <scope>NUCLEOTIDE SEQUENCE</scope>
</reference>
<keyword evidence="2" id="KW-1185">Reference proteome</keyword>
<accession>A0A8X6MWD0</accession>
<dbReference type="AlphaFoldDB" id="A0A8X6MWD0"/>
<protein>
    <submittedName>
        <fullName evidence="1">Uncharacterized protein</fullName>
    </submittedName>
</protein>
<evidence type="ECO:0000313" key="1">
    <source>
        <dbReference type="EMBL" id="GFS81572.1"/>
    </source>
</evidence>
<sequence length="90" mass="10120">MMASSSFKGGGTVQKYLANLAYKFPAGVEGHKQPRTLPAKDAVLLEQRRRLVLVWLQFCSLQRSGSDLCMVTSSSKVDIHCANWRYEISR</sequence>
<organism evidence="1 2">
    <name type="scientific">Nephila pilipes</name>
    <name type="common">Giant wood spider</name>
    <name type="synonym">Nephila maculata</name>
    <dbReference type="NCBI Taxonomy" id="299642"/>
    <lineage>
        <taxon>Eukaryota</taxon>
        <taxon>Metazoa</taxon>
        <taxon>Ecdysozoa</taxon>
        <taxon>Arthropoda</taxon>
        <taxon>Chelicerata</taxon>
        <taxon>Arachnida</taxon>
        <taxon>Araneae</taxon>
        <taxon>Araneomorphae</taxon>
        <taxon>Entelegynae</taxon>
        <taxon>Araneoidea</taxon>
        <taxon>Nephilidae</taxon>
        <taxon>Nephila</taxon>
    </lineage>
</organism>
<comment type="caution">
    <text evidence="1">The sequence shown here is derived from an EMBL/GenBank/DDBJ whole genome shotgun (WGS) entry which is preliminary data.</text>
</comment>
<proteinExistence type="predicted"/>
<gene>
    <name evidence="1" type="ORF">NPIL_172471</name>
</gene>